<name>W5TC50_9NOCA</name>
<dbReference type="PATRIC" id="fig|1415166.3.peg.1773"/>
<proteinExistence type="predicted"/>
<dbReference type="AlphaFoldDB" id="W5TC50"/>
<dbReference type="Proteomes" id="UP000019150">
    <property type="component" value="Chromosome"/>
</dbReference>
<accession>W5TC50</accession>
<keyword evidence="2" id="KW-1185">Reference proteome</keyword>
<dbReference type="KEGG" id="nno:NONO_c17480"/>
<evidence type="ECO:0000313" key="2">
    <source>
        <dbReference type="Proteomes" id="UP000019150"/>
    </source>
</evidence>
<sequence length="57" mass="5961">MSGDGVSLDVLANLVRDRSIPVSRFIIQARRAGVNPGFLADVDFVLGGLDDSAGQDS</sequence>
<protein>
    <submittedName>
        <fullName evidence="1">Uncharacterized protein</fullName>
    </submittedName>
</protein>
<reference evidence="1 2" key="1">
    <citation type="journal article" date="2014" name="Appl. Environ. Microbiol.">
        <title>Insights into the Microbial Degradation of Rubber and Gutta-Percha by Analysis of the Complete Genome of Nocardia nova SH22a.</title>
        <authorList>
            <person name="Luo Q."/>
            <person name="Hiessl S."/>
            <person name="Poehlein A."/>
            <person name="Daniel R."/>
            <person name="Steinbuchel A."/>
        </authorList>
    </citation>
    <scope>NUCLEOTIDE SEQUENCE [LARGE SCALE GENOMIC DNA]</scope>
    <source>
        <strain evidence="1">SH22a</strain>
    </source>
</reference>
<gene>
    <name evidence="1" type="ORF">NONO_c17480</name>
</gene>
<dbReference type="EMBL" id="CP006850">
    <property type="protein sequence ID" value="AHH16548.1"/>
    <property type="molecule type" value="Genomic_DNA"/>
</dbReference>
<dbReference type="HOGENOM" id="CLU_2992174_0_0_11"/>
<organism evidence="1 2">
    <name type="scientific">Nocardia nova SH22a</name>
    <dbReference type="NCBI Taxonomy" id="1415166"/>
    <lineage>
        <taxon>Bacteria</taxon>
        <taxon>Bacillati</taxon>
        <taxon>Actinomycetota</taxon>
        <taxon>Actinomycetes</taxon>
        <taxon>Mycobacteriales</taxon>
        <taxon>Nocardiaceae</taxon>
        <taxon>Nocardia</taxon>
    </lineage>
</organism>
<evidence type="ECO:0000313" key="1">
    <source>
        <dbReference type="EMBL" id="AHH16548.1"/>
    </source>
</evidence>